<dbReference type="Proteomes" id="UP000799767">
    <property type="component" value="Unassembled WGS sequence"/>
</dbReference>
<protein>
    <submittedName>
        <fullName evidence="2">Uncharacterized protein</fullName>
    </submittedName>
</protein>
<name>A0A6A6PW78_9PEZI</name>
<accession>A0A6A6PW78</accession>
<proteinExistence type="predicted"/>
<dbReference type="EMBL" id="MU001634">
    <property type="protein sequence ID" value="KAF2484235.1"/>
    <property type="molecule type" value="Genomic_DNA"/>
</dbReference>
<dbReference type="RefSeq" id="XP_033590805.1">
    <property type="nucleotide sequence ID" value="XM_033729342.1"/>
</dbReference>
<reference evidence="2" key="1">
    <citation type="journal article" date="2020" name="Stud. Mycol.">
        <title>101 Dothideomycetes genomes: a test case for predicting lifestyles and emergence of pathogens.</title>
        <authorList>
            <person name="Haridas S."/>
            <person name="Albert R."/>
            <person name="Binder M."/>
            <person name="Bloem J."/>
            <person name="Labutti K."/>
            <person name="Salamov A."/>
            <person name="Andreopoulos B."/>
            <person name="Baker S."/>
            <person name="Barry K."/>
            <person name="Bills G."/>
            <person name="Bluhm B."/>
            <person name="Cannon C."/>
            <person name="Castanera R."/>
            <person name="Culley D."/>
            <person name="Daum C."/>
            <person name="Ezra D."/>
            <person name="Gonzalez J."/>
            <person name="Henrissat B."/>
            <person name="Kuo A."/>
            <person name="Liang C."/>
            <person name="Lipzen A."/>
            <person name="Lutzoni F."/>
            <person name="Magnuson J."/>
            <person name="Mondo S."/>
            <person name="Nolan M."/>
            <person name="Ohm R."/>
            <person name="Pangilinan J."/>
            <person name="Park H.-J."/>
            <person name="Ramirez L."/>
            <person name="Alfaro M."/>
            <person name="Sun H."/>
            <person name="Tritt A."/>
            <person name="Yoshinaga Y."/>
            <person name="Zwiers L.-H."/>
            <person name="Turgeon B."/>
            <person name="Goodwin S."/>
            <person name="Spatafora J."/>
            <person name="Crous P."/>
            <person name="Grigoriev I."/>
        </authorList>
    </citation>
    <scope>NUCLEOTIDE SEQUENCE</scope>
    <source>
        <strain evidence="2">CBS 113389</strain>
    </source>
</reference>
<dbReference type="GeneID" id="54470344"/>
<gene>
    <name evidence="2" type="ORF">BDY17DRAFT_124439</name>
</gene>
<keyword evidence="3" id="KW-1185">Reference proteome</keyword>
<organism evidence="2 3">
    <name type="scientific">Neohortaea acidophila</name>
    <dbReference type="NCBI Taxonomy" id="245834"/>
    <lineage>
        <taxon>Eukaryota</taxon>
        <taxon>Fungi</taxon>
        <taxon>Dikarya</taxon>
        <taxon>Ascomycota</taxon>
        <taxon>Pezizomycotina</taxon>
        <taxon>Dothideomycetes</taxon>
        <taxon>Dothideomycetidae</taxon>
        <taxon>Mycosphaerellales</taxon>
        <taxon>Teratosphaeriaceae</taxon>
        <taxon>Neohortaea</taxon>
    </lineage>
</organism>
<evidence type="ECO:0000256" key="1">
    <source>
        <dbReference type="SAM" id="MobiDB-lite"/>
    </source>
</evidence>
<evidence type="ECO:0000313" key="2">
    <source>
        <dbReference type="EMBL" id="KAF2484235.1"/>
    </source>
</evidence>
<sequence length="395" mass="43386">MCDSDSLATQPVRSFRIRRRATPGVNGAGLPPEMDNTIYPRLLHSHTMAGKYPFDEPTLRPTYVPHPSHFKYILMKQNMTAPYPLPPLPFGELTPGSQATYPTSTRVVPTQTGVPPTITPRGIKDFDVVDWLEPDSYIDVPCDAYTTAINKLTIAGPVYRNKNGDLVWFDDVEWDEQVRLLTAMSMPIIDKAAFIKAMGAGNPQSATGPGQIGAFQAQALSIPNVDGAADATGTAEEQERSGKGVLEPGGCSNAMLLDDDNPRKDSLLLPTPLPKTPPSQMNPQALLQVMRSASVATTRGFVATNPHPDSVPRKGMANSYERIGYGDVRGCTIRRQMPGIEWARHASKMEVSLEMHLMLEFGVEKCFRPRVNDVRAEQSRWATLGRARRARLGSM</sequence>
<dbReference type="AlphaFoldDB" id="A0A6A6PW78"/>
<evidence type="ECO:0000313" key="3">
    <source>
        <dbReference type="Proteomes" id="UP000799767"/>
    </source>
</evidence>
<feature type="region of interest" description="Disordered" evidence="1">
    <location>
        <begin position="228"/>
        <end position="280"/>
    </location>
</feature>